<reference evidence="1" key="1">
    <citation type="submission" date="2022-10" db="EMBL/GenBank/DDBJ databases">
        <title>Complete Genome of Trichothecium roseum strain YXFP-22015, a Plant Pathogen Isolated from Citrus.</title>
        <authorList>
            <person name="Wang Y."/>
            <person name="Zhu L."/>
        </authorList>
    </citation>
    <scope>NUCLEOTIDE SEQUENCE</scope>
    <source>
        <strain evidence="1">YXFP-22015</strain>
    </source>
</reference>
<keyword evidence="2" id="KW-1185">Reference proteome</keyword>
<protein>
    <submittedName>
        <fullName evidence="1">Uncharacterized protein</fullName>
    </submittedName>
</protein>
<dbReference type="Proteomes" id="UP001163324">
    <property type="component" value="Chromosome 2"/>
</dbReference>
<accession>A0ACC0VAP8</accession>
<sequence length="376" mass="41749">MRLVALAAALASEAVLLAGATPAPADKQHRPDHHDRPLSGPALKHWPRDAAAQLDAMIRRNAHNGSYAIFDMDNTSYRFDLEESLLPYLENRGVITRDTMDPSLKLVPFNDAGNHTESLYGYYTRLCEIDDALCYPFAAQIFSGIPLRELKRHVDDLMALGRNGTTIPTTYFDTDAGAVVKTDVSPPKVFRGQVELYNRLMANGITVYVISAASEELVRMVASDPKYGYNVPAENVIGVTLLMRDQVSGNVTSSRKQITDGTYDEQANLAAGYVMTPFLWTPATWKAGKWAAVRAYVDEWKRPVLAGGDTPDSDGPMIFHGVDVGRGGVHLWINRKDEYMEELDEMREDFADAQRREGLPVTADKNWVVVTPEDIL</sequence>
<evidence type="ECO:0000313" key="2">
    <source>
        <dbReference type="Proteomes" id="UP001163324"/>
    </source>
</evidence>
<dbReference type="EMBL" id="CM047941">
    <property type="protein sequence ID" value="KAI9903452.1"/>
    <property type="molecule type" value="Genomic_DNA"/>
</dbReference>
<comment type="caution">
    <text evidence="1">The sequence shown here is derived from an EMBL/GenBank/DDBJ whole genome shotgun (WGS) entry which is preliminary data.</text>
</comment>
<organism evidence="1 2">
    <name type="scientific">Trichothecium roseum</name>
    <dbReference type="NCBI Taxonomy" id="47278"/>
    <lineage>
        <taxon>Eukaryota</taxon>
        <taxon>Fungi</taxon>
        <taxon>Dikarya</taxon>
        <taxon>Ascomycota</taxon>
        <taxon>Pezizomycotina</taxon>
        <taxon>Sordariomycetes</taxon>
        <taxon>Hypocreomycetidae</taxon>
        <taxon>Hypocreales</taxon>
        <taxon>Hypocreales incertae sedis</taxon>
        <taxon>Trichothecium</taxon>
    </lineage>
</organism>
<gene>
    <name evidence="1" type="ORF">N3K66_002804</name>
</gene>
<evidence type="ECO:0000313" key="1">
    <source>
        <dbReference type="EMBL" id="KAI9903452.1"/>
    </source>
</evidence>
<name>A0ACC0VAP8_9HYPO</name>
<proteinExistence type="predicted"/>